<organism evidence="1 2">
    <name type="scientific">Moheibacter lacus</name>
    <dbReference type="NCBI Taxonomy" id="2745851"/>
    <lineage>
        <taxon>Bacteria</taxon>
        <taxon>Pseudomonadati</taxon>
        <taxon>Bacteroidota</taxon>
        <taxon>Flavobacteriia</taxon>
        <taxon>Flavobacteriales</taxon>
        <taxon>Weeksellaceae</taxon>
        <taxon>Moheibacter</taxon>
    </lineage>
</organism>
<reference evidence="1 2" key="1">
    <citation type="submission" date="2020-07" db="EMBL/GenBank/DDBJ databases">
        <title>Moheibacter lacus sp. nov., a member of the family Flavobacteriaceae isolated from freshwater lake sediment.</title>
        <authorList>
            <person name="Liu Y."/>
        </authorList>
    </citation>
    <scope>NUCLEOTIDE SEQUENCE [LARGE SCALE GENOMIC DNA]</scope>
    <source>
        <strain evidence="1 2">BDHS18</strain>
    </source>
</reference>
<evidence type="ECO:0000313" key="2">
    <source>
        <dbReference type="Proteomes" id="UP000552241"/>
    </source>
</evidence>
<keyword evidence="2" id="KW-1185">Reference proteome</keyword>
<protein>
    <submittedName>
        <fullName evidence="1">GLPGLI family protein</fullName>
    </submittedName>
</protein>
<dbReference type="Proteomes" id="UP000552241">
    <property type="component" value="Unassembled WGS sequence"/>
</dbReference>
<proteinExistence type="predicted"/>
<evidence type="ECO:0000313" key="1">
    <source>
        <dbReference type="EMBL" id="MBA5630515.1"/>
    </source>
</evidence>
<name>A0A838ZU33_9FLAO</name>
<comment type="caution">
    <text evidence="1">The sequence shown here is derived from an EMBL/GenBank/DDBJ whole genome shotgun (WGS) entry which is preliminary data.</text>
</comment>
<dbReference type="Pfam" id="PF09697">
    <property type="entry name" value="Porph_ging"/>
    <property type="match status" value="1"/>
</dbReference>
<dbReference type="RefSeq" id="WP_182044107.1">
    <property type="nucleotide sequence ID" value="NZ_JACDZE010000004.1"/>
</dbReference>
<gene>
    <name evidence="1" type="ORF">HU137_12085</name>
</gene>
<sequence length="249" mass="28739">MKNYFILLFLLTQISFISAQNLEIQYLAIVRKTLPDEVRKEFIDNGLRDQLKQNEEPDPCEYKMIISDKESSFTYIEKISNNQDPNAAVIRVAPAGFGTIYKNLSDSTRRENHNVYGKKYFSLDPLKKLDWKIRKEKKEILGFEVRKAEAEDSTANYTVWYAPKLSISNGPADYVGLPGLILEAEKSSKNRIYKERFIAESIQQLDKKPKIIKPDEGTQISINDISGIWNEANEKRNQMWSDSEGVDKD</sequence>
<dbReference type="EMBL" id="JACDZE010000004">
    <property type="protein sequence ID" value="MBA5630515.1"/>
    <property type="molecule type" value="Genomic_DNA"/>
</dbReference>
<dbReference type="InterPro" id="IPR005901">
    <property type="entry name" value="GLPGLI"/>
</dbReference>
<dbReference type="AlphaFoldDB" id="A0A838ZU33"/>
<dbReference type="NCBIfam" id="TIGR01200">
    <property type="entry name" value="GLPGLI"/>
    <property type="match status" value="1"/>
</dbReference>
<accession>A0A838ZU33</accession>